<feature type="compositionally biased region" description="Basic and acidic residues" evidence="1">
    <location>
        <begin position="172"/>
        <end position="181"/>
    </location>
</feature>
<evidence type="ECO:0000313" key="3">
    <source>
        <dbReference type="Proteomes" id="UP000233551"/>
    </source>
</evidence>
<name>A0A2I0J750_PUNGR</name>
<comment type="caution">
    <text evidence="2">The sequence shown here is derived from an EMBL/GenBank/DDBJ whole genome shotgun (WGS) entry which is preliminary data.</text>
</comment>
<feature type="compositionally biased region" description="Basic and acidic residues" evidence="1">
    <location>
        <begin position="212"/>
        <end position="225"/>
    </location>
</feature>
<feature type="compositionally biased region" description="Basic residues" evidence="1">
    <location>
        <begin position="248"/>
        <end position="260"/>
    </location>
</feature>
<feature type="region of interest" description="Disordered" evidence="1">
    <location>
        <begin position="162"/>
        <end position="181"/>
    </location>
</feature>
<organism evidence="2 3">
    <name type="scientific">Punica granatum</name>
    <name type="common">Pomegranate</name>
    <dbReference type="NCBI Taxonomy" id="22663"/>
    <lineage>
        <taxon>Eukaryota</taxon>
        <taxon>Viridiplantae</taxon>
        <taxon>Streptophyta</taxon>
        <taxon>Embryophyta</taxon>
        <taxon>Tracheophyta</taxon>
        <taxon>Spermatophyta</taxon>
        <taxon>Magnoliopsida</taxon>
        <taxon>eudicotyledons</taxon>
        <taxon>Gunneridae</taxon>
        <taxon>Pentapetalae</taxon>
        <taxon>rosids</taxon>
        <taxon>malvids</taxon>
        <taxon>Myrtales</taxon>
        <taxon>Lythraceae</taxon>
        <taxon>Punica</taxon>
    </lineage>
</organism>
<keyword evidence="3" id="KW-1185">Reference proteome</keyword>
<dbReference type="Proteomes" id="UP000233551">
    <property type="component" value="Unassembled WGS sequence"/>
</dbReference>
<feature type="region of interest" description="Disordered" evidence="1">
    <location>
        <begin position="242"/>
        <end position="267"/>
    </location>
</feature>
<sequence>MVACRQATIALASSLTTLSSSVGVSISRTVPDPSQETNFRDQIEILRERQVRSEPTRIEDPDRTVCYKSKCSKLWRQTIFFLSSVLCGGASALQIDGMVPMVPARKSKLVTASAKYRLNSITRRRQTYLSLPEGEEAATLGGFISHMTDRYDYFLGEDPTEEQDPSANFVAKDGESSEQVKERNTAMAVDDKSSLPEAAEQHCLGDNANDFSRAEKLPQRARRPAEDCMEPLADLAQMIDSAVSSSRRNSRQLRGQKARRGSSSQSKYRAFEALIKWLQSSPNHGTND</sequence>
<evidence type="ECO:0000313" key="2">
    <source>
        <dbReference type="EMBL" id="PKI51526.1"/>
    </source>
</evidence>
<accession>A0A2I0J750</accession>
<protein>
    <submittedName>
        <fullName evidence="2">Uncharacterized protein</fullName>
    </submittedName>
</protein>
<gene>
    <name evidence="2" type="ORF">CRG98_028086</name>
</gene>
<proteinExistence type="predicted"/>
<dbReference type="EMBL" id="PGOL01002006">
    <property type="protein sequence ID" value="PKI51526.1"/>
    <property type="molecule type" value="Genomic_DNA"/>
</dbReference>
<evidence type="ECO:0000256" key="1">
    <source>
        <dbReference type="SAM" id="MobiDB-lite"/>
    </source>
</evidence>
<feature type="region of interest" description="Disordered" evidence="1">
    <location>
        <begin position="204"/>
        <end position="225"/>
    </location>
</feature>
<dbReference type="AlphaFoldDB" id="A0A2I0J750"/>
<reference evidence="2 3" key="1">
    <citation type="submission" date="2017-11" db="EMBL/GenBank/DDBJ databases">
        <title>De-novo sequencing of pomegranate (Punica granatum L.) genome.</title>
        <authorList>
            <person name="Akparov Z."/>
            <person name="Amiraslanov A."/>
            <person name="Hajiyeva S."/>
            <person name="Abbasov M."/>
            <person name="Kaur K."/>
            <person name="Hamwieh A."/>
            <person name="Solovyev V."/>
            <person name="Salamov A."/>
            <person name="Braich B."/>
            <person name="Kosarev P."/>
            <person name="Mahmoud A."/>
            <person name="Hajiyev E."/>
            <person name="Babayeva S."/>
            <person name="Izzatullayeva V."/>
            <person name="Mammadov A."/>
            <person name="Mammadov A."/>
            <person name="Sharifova S."/>
            <person name="Ojaghi J."/>
            <person name="Eynullazada K."/>
            <person name="Bayramov B."/>
            <person name="Abdulazimova A."/>
            <person name="Shahmuradov I."/>
        </authorList>
    </citation>
    <scope>NUCLEOTIDE SEQUENCE [LARGE SCALE GENOMIC DNA]</scope>
    <source>
        <strain evidence="3">cv. AG2017</strain>
        <tissue evidence="2">Leaf</tissue>
    </source>
</reference>